<dbReference type="InterPro" id="IPR001509">
    <property type="entry name" value="Epimerase_deHydtase"/>
</dbReference>
<evidence type="ECO:0000256" key="1">
    <source>
        <dbReference type="ARBA" id="ARBA00007637"/>
    </source>
</evidence>
<dbReference type="Pfam" id="PF01370">
    <property type="entry name" value="Epimerase"/>
    <property type="match status" value="1"/>
</dbReference>
<protein>
    <submittedName>
        <fullName evidence="4">UDP-glucose 4-epimerase</fullName>
    </submittedName>
</protein>
<dbReference type="SUPFAM" id="SSF51735">
    <property type="entry name" value="NAD(P)-binding Rossmann-fold domains"/>
    <property type="match status" value="1"/>
</dbReference>
<organism evidence="4 5">
    <name type="scientific">Veillonella tobetsuensis</name>
    <dbReference type="NCBI Taxonomy" id="1110546"/>
    <lineage>
        <taxon>Bacteria</taxon>
        <taxon>Bacillati</taxon>
        <taxon>Bacillota</taxon>
        <taxon>Negativicutes</taxon>
        <taxon>Veillonellales</taxon>
        <taxon>Veillonellaceae</taxon>
        <taxon>Veillonella</taxon>
    </lineage>
</organism>
<evidence type="ECO:0000313" key="4">
    <source>
        <dbReference type="EMBL" id="PQL24571.1"/>
    </source>
</evidence>
<evidence type="ECO:0000313" key="6">
    <source>
        <dbReference type="Proteomes" id="UP000300381"/>
    </source>
</evidence>
<feature type="domain" description="NAD-dependent epimerase/dehydratase" evidence="2">
    <location>
        <begin position="3"/>
        <end position="234"/>
    </location>
</feature>
<accession>A0A2S7ZMW2</accession>
<dbReference type="PANTHER" id="PTHR43000">
    <property type="entry name" value="DTDP-D-GLUCOSE 4,6-DEHYDRATASE-RELATED"/>
    <property type="match status" value="1"/>
</dbReference>
<dbReference type="Proteomes" id="UP000300381">
    <property type="component" value="Unassembled WGS sequence"/>
</dbReference>
<dbReference type="RefSeq" id="WP_105093025.1">
    <property type="nucleotide sequence ID" value="NZ_BJCQ01000013.1"/>
</dbReference>
<dbReference type="Proteomes" id="UP000238877">
    <property type="component" value="Unassembled WGS sequence"/>
</dbReference>
<dbReference type="EMBL" id="PPDF01000012">
    <property type="protein sequence ID" value="PQL24571.1"/>
    <property type="molecule type" value="Genomic_DNA"/>
</dbReference>
<dbReference type="EMBL" id="BJCQ01000013">
    <property type="protein sequence ID" value="GCL66985.1"/>
    <property type="molecule type" value="Genomic_DNA"/>
</dbReference>
<reference evidence="3 6" key="2">
    <citation type="submission" date="2019-03" db="EMBL/GenBank/DDBJ databases">
        <title>Draft genome sequences of two Veillonella tobetsuensis clinical isolates from intraoperative bronchial fluids of elderly patients with pulmonary carcinoma.</title>
        <authorList>
            <person name="Akiyama T."/>
        </authorList>
    </citation>
    <scope>NUCLEOTIDE SEQUENCE [LARGE SCALE GENOMIC DNA]</scope>
    <source>
        <strain evidence="3 6">PAGU 1578</strain>
    </source>
</reference>
<proteinExistence type="inferred from homology"/>
<sequence>MRVCVTGGAGFIGSHLVDRLIALGHTVLVIDNLTTGVREFVNPKAVFIEMDVRDANIESIFADFKPQVVFHEAAQTMVPASMENPKMDCDVNLLGLVNILEASRKHKVEHFLMPSSAAVYGDLDTLPLTEDMIGKPTSFYGLTKLTGEGYLRIYEQAFGLKTVCFRYSNVYGPRQGDGGEGGVISIFTRLINEGQGLTIFGDGEQTRDFIYVDDVVEANIKAMNHPELTGVYNISTNTSTSVNKLVSYFKSISNKDLLVYYEAERTGDIRHSRLCNQKAKVDFDFLATVDLERGLRDTISYFKGK</sequence>
<dbReference type="InterPro" id="IPR036291">
    <property type="entry name" value="NAD(P)-bd_dom_sf"/>
</dbReference>
<gene>
    <name evidence="3" type="ORF">PAGU1578_06060</name>
    <name evidence="4" type="ORF">VTHSUH11_06205</name>
</gene>
<evidence type="ECO:0000313" key="3">
    <source>
        <dbReference type="EMBL" id="GCL66985.1"/>
    </source>
</evidence>
<dbReference type="Gene3D" id="3.90.25.10">
    <property type="entry name" value="UDP-galactose 4-epimerase, domain 1"/>
    <property type="match status" value="1"/>
</dbReference>
<reference evidence="4 5" key="1">
    <citation type="submission" date="2018-01" db="EMBL/GenBank/DDBJ databases">
        <title>Draft genome sequences of clinical isolates and type strains of oral Veillonella including Veillonella infantum sp., nov.</title>
        <authorList>
            <person name="Mashima I."/>
            <person name="Liao Y.-C."/>
            <person name="Sabharwal A."/>
            <person name="Haase E.M."/>
            <person name="Nakazawa F."/>
            <person name="Scannapieco F.A."/>
        </authorList>
    </citation>
    <scope>NUCLEOTIDE SEQUENCE [LARGE SCALE GENOMIC DNA]</scope>
    <source>
        <strain evidence="4 5">Y6</strain>
    </source>
</reference>
<evidence type="ECO:0000313" key="5">
    <source>
        <dbReference type="Proteomes" id="UP000238877"/>
    </source>
</evidence>
<dbReference type="STRING" id="1110546.GCA_001078375_00741"/>
<dbReference type="AlphaFoldDB" id="A0A2S7ZMW2"/>
<dbReference type="Gene3D" id="3.40.50.720">
    <property type="entry name" value="NAD(P)-binding Rossmann-like Domain"/>
    <property type="match status" value="1"/>
</dbReference>
<comment type="similarity">
    <text evidence="1">Belongs to the NAD(P)-dependent epimerase/dehydratase family.</text>
</comment>
<comment type="caution">
    <text evidence="4">The sequence shown here is derived from an EMBL/GenBank/DDBJ whole genome shotgun (WGS) entry which is preliminary data.</text>
</comment>
<evidence type="ECO:0000259" key="2">
    <source>
        <dbReference type="Pfam" id="PF01370"/>
    </source>
</evidence>
<name>A0A2S7ZMW2_9FIRM</name>